<sequence>MGILKHIEPWVLQDNMILLEGLLKVKRCPREWVGSKESSKKFDVGERPGPRSYRELCSYKRCSLYPDTSKPPFLTYFVPEDENTDDMKPLIADLGDVDPFLITD</sequence>
<name>A0AAV0Z8C2_VICFA</name>
<evidence type="ECO:0000313" key="2">
    <source>
        <dbReference type="Proteomes" id="UP001157006"/>
    </source>
</evidence>
<reference evidence="1 2" key="1">
    <citation type="submission" date="2023-01" db="EMBL/GenBank/DDBJ databases">
        <authorList>
            <person name="Kreplak J."/>
        </authorList>
    </citation>
    <scope>NUCLEOTIDE SEQUENCE [LARGE SCALE GENOMIC DNA]</scope>
</reference>
<dbReference type="EMBL" id="OX451735">
    <property type="protein sequence ID" value="CAI8594494.1"/>
    <property type="molecule type" value="Genomic_DNA"/>
</dbReference>
<dbReference type="Proteomes" id="UP001157006">
    <property type="component" value="Chromosome 1S"/>
</dbReference>
<protein>
    <submittedName>
        <fullName evidence="1">Uncharacterized protein</fullName>
    </submittedName>
</protein>
<evidence type="ECO:0000313" key="1">
    <source>
        <dbReference type="EMBL" id="CAI8594494.1"/>
    </source>
</evidence>
<proteinExistence type="predicted"/>
<dbReference type="AlphaFoldDB" id="A0AAV0Z8C2"/>
<gene>
    <name evidence="1" type="ORF">VFH_I144320</name>
</gene>
<organism evidence="1 2">
    <name type="scientific">Vicia faba</name>
    <name type="common">Broad bean</name>
    <name type="synonym">Faba vulgaris</name>
    <dbReference type="NCBI Taxonomy" id="3906"/>
    <lineage>
        <taxon>Eukaryota</taxon>
        <taxon>Viridiplantae</taxon>
        <taxon>Streptophyta</taxon>
        <taxon>Embryophyta</taxon>
        <taxon>Tracheophyta</taxon>
        <taxon>Spermatophyta</taxon>
        <taxon>Magnoliopsida</taxon>
        <taxon>eudicotyledons</taxon>
        <taxon>Gunneridae</taxon>
        <taxon>Pentapetalae</taxon>
        <taxon>rosids</taxon>
        <taxon>fabids</taxon>
        <taxon>Fabales</taxon>
        <taxon>Fabaceae</taxon>
        <taxon>Papilionoideae</taxon>
        <taxon>50 kb inversion clade</taxon>
        <taxon>NPAAA clade</taxon>
        <taxon>Hologalegina</taxon>
        <taxon>IRL clade</taxon>
        <taxon>Fabeae</taxon>
        <taxon>Vicia</taxon>
    </lineage>
</organism>
<accession>A0AAV0Z8C2</accession>
<keyword evidence="2" id="KW-1185">Reference proteome</keyword>